<name>A0ABX5Y484_9BACT</name>
<evidence type="ECO:0000313" key="2">
    <source>
        <dbReference type="EMBL" id="QDV88592.1"/>
    </source>
</evidence>
<dbReference type="EMBL" id="CP036432">
    <property type="protein sequence ID" value="QDV88592.1"/>
    <property type="molecule type" value="Genomic_DNA"/>
</dbReference>
<sequence length="886" mass="98150">MLSSLSIGCSRSKYRLAADQEAYNAIAQRNGDPRWSTVKYGIEPDPRSRYADVYDPDCPPIPVDDPASRQYMRCVDGKQGWRHWYDNGIRAGLENPAWQALLGEYVELADDDSVMLDIDSALRLAYVHSPNHQTQLETLYLSSLDVTRERFELDTQFFGGYDIGYSHNGSIIPARLNHDGSRWVIAPPQTGAQRNLLAIGTTGQRRALEARRQFATAGTLLAGFANSFVFEFTGPDAGLSASLLNFTFLQPLLRGAGRDIGLEGLTQVERTLLANLRSYAQFRQGFYTQVAIGELGVVGPQRNGRGTSLQVFGGQAQLGGYVGLLRQLQQIRNAEDNLNLQIRTLAQLEALLVAGLIDLVQVDQFRQNVERDRASLLQSRNDFLRSLDQYKAFTLGLPPNLPVELDDDLIHQFQLVDRAATAIQDTIAEFQRRPSELGENPDPEAIESLRRDVYELVQPLRENLVTVATDLKLAKDSIPLRQRAMDDAAKEAFAREITELDTGYADLLIQLERIEIEVERMKAGLPRLPDPDEFSLRLDADEDDVAPVVDEPDSIAPDSIAPDSIAPSSDAPDGAATIAELVNPTAEVTSDIDRTVILLRKMLRLIQGSILVQARARLEAVSVDRITLQTEQAYQIALQNRLDFMNGRAALVDDWRQIQIAADALQSVLDFSASGSVQTDRNNPLSFRGSTGSAAVGLRFDAPLTRLVERNQYRESLINYQRSRRALIQSHDSLHLGLRVLLREIEQLRTNLEIQRRAVAIAIRRVDVTGSALYAPVPPPQPGQRSAPFGPTAAINLLSAQSALRDTQDSFLTAWLSYYAAKLRLARELGVMELDLEGRRIETPLPGEVSPLEFDATDVEPLPPPIGQTLIDAAQLPAEGLIEADQ</sequence>
<keyword evidence="1" id="KW-0175">Coiled coil</keyword>
<feature type="coiled-coil region" evidence="1">
    <location>
        <begin position="738"/>
        <end position="765"/>
    </location>
</feature>
<dbReference type="Gene3D" id="1.20.1600.10">
    <property type="entry name" value="Outer membrane efflux proteins (OEP)"/>
    <property type="match status" value="2"/>
</dbReference>
<proteinExistence type="predicted"/>
<dbReference type="Proteomes" id="UP000318081">
    <property type="component" value="Chromosome"/>
</dbReference>
<organism evidence="2 3">
    <name type="scientific">Stieleria magnilauensis</name>
    <dbReference type="NCBI Taxonomy" id="2527963"/>
    <lineage>
        <taxon>Bacteria</taxon>
        <taxon>Pseudomonadati</taxon>
        <taxon>Planctomycetota</taxon>
        <taxon>Planctomycetia</taxon>
        <taxon>Pirellulales</taxon>
        <taxon>Pirellulaceae</taxon>
        <taxon>Stieleria</taxon>
    </lineage>
</organism>
<gene>
    <name evidence="2" type="ORF">TBK1r_76270</name>
</gene>
<reference evidence="2 3" key="1">
    <citation type="submission" date="2019-02" db="EMBL/GenBank/DDBJ databases">
        <title>Deep-cultivation of Planctomycetes and their phenomic and genomic characterization uncovers novel biology.</title>
        <authorList>
            <person name="Wiegand S."/>
            <person name="Jogler M."/>
            <person name="Boedeker C."/>
            <person name="Pinto D."/>
            <person name="Vollmers J."/>
            <person name="Rivas-Marin E."/>
            <person name="Kohn T."/>
            <person name="Peeters S.H."/>
            <person name="Heuer A."/>
            <person name="Rast P."/>
            <person name="Oberbeckmann S."/>
            <person name="Bunk B."/>
            <person name="Jeske O."/>
            <person name="Meyerdierks A."/>
            <person name="Storesund J.E."/>
            <person name="Kallscheuer N."/>
            <person name="Luecker S."/>
            <person name="Lage O.M."/>
            <person name="Pohl T."/>
            <person name="Merkel B.J."/>
            <person name="Hornburger P."/>
            <person name="Mueller R.-W."/>
            <person name="Bruemmer F."/>
            <person name="Labrenz M."/>
            <person name="Spormann A.M."/>
            <person name="Op den Camp H."/>
            <person name="Overmann J."/>
            <person name="Amann R."/>
            <person name="Jetten M.S.M."/>
            <person name="Mascher T."/>
            <person name="Medema M.H."/>
            <person name="Devos D.P."/>
            <person name="Kaster A.-K."/>
            <person name="Ovreas L."/>
            <person name="Rohde M."/>
            <person name="Galperin M.Y."/>
            <person name="Jogler C."/>
        </authorList>
    </citation>
    <scope>NUCLEOTIDE SEQUENCE [LARGE SCALE GENOMIC DNA]</scope>
    <source>
        <strain evidence="2 3">TBK1r</strain>
    </source>
</reference>
<dbReference type="SUPFAM" id="SSF56954">
    <property type="entry name" value="Outer membrane efflux proteins (OEP)"/>
    <property type="match status" value="2"/>
</dbReference>
<accession>A0ABX5Y484</accession>
<dbReference type="InterPro" id="IPR010131">
    <property type="entry name" value="MdtP/NodT-like"/>
</dbReference>
<evidence type="ECO:0000313" key="3">
    <source>
        <dbReference type="Proteomes" id="UP000318081"/>
    </source>
</evidence>
<evidence type="ECO:0000256" key="1">
    <source>
        <dbReference type="SAM" id="Coils"/>
    </source>
</evidence>
<keyword evidence="3" id="KW-1185">Reference proteome</keyword>
<protein>
    <submittedName>
        <fullName evidence="2">Outer membrane efflux protein</fullName>
    </submittedName>
</protein>
<dbReference type="PANTHER" id="PTHR30203:SF33">
    <property type="entry name" value="BLR4455 PROTEIN"/>
    <property type="match status" value="1"/>
</dbReference>
<dbReference type="PANTHER" id="PTHR30203">
    <property type="entry name" value="OUTER MEMBRANE CATION EFFLUX PROTEIN"/>
    <property type="match status" value="1"/>
</dbReference>